<dbReference type="EMBL" id="HBGQ01056041">
    <property type="protein sequence ID" value="CAD9458511.1"/>
    <property type="molecule type" value="Transcribed_RNA"/>
</dbReference>
<evidence type="ECO:0000313" key="1">
    <source>
        <dbReference type="EMBL" id="CAD9458511.1"/>
    </source>
</evidence>
<accession>A0A7S2DLZ4</accession>
<protein>
    <submittedName>
        <fullName evidence="1">Uncharacterized protein</fullName>
    </submittedName>
</protein>
<sequence length="198" mass="22753">MWAVFHQARLSGAPYSQDSQGSPQNRRKMSVPALRHSILEVTKVPSEKPDFRGRRNSQDQTGFVSFIRSCKLERRYPVEHAPLWVSEEERDNKNRSWQVLWQPWSLRRALKSLGLPKEYIHSLQDDELIVVLADYFGFSLVGPQEELPGLLCAKLNLRSWAEFQASIRELARRMAELPPEPSGLSRGEIAAHLLEYTG</sequence>
<reference evidence="1" key="1">
    <citation type="submission" date="2021-01" db="EMBL/GenBank/DDBJ databases">
        <authorList>
            <person name="Corre E."/>
            <person name="Pelletier E."/>
            <person name="Niang G."/>
            <person name="Scheremetjew M."/>
            <person name="Finn R."/>
            <person name="Kale V."/>
            <person name="Holt S."/>
            <person name="Cochrane G."/>
            <person name="Meng A."/>
            <person name="Brown T."/>
            <person name="Cohen L."/>
        </authorList>
    </citation>
    <scope>NUCLEOTIDE SEQUENCE</scope>
    <source>
        <strain evidence="1">CCMP2222</strain>
    </source>
</reference>
<proteinExistence type="predicted"/>
<name>A0A7S2DLZ4_9DINO</name>
<dbReference type="AlphaFoldDB" id="A0A7S2DLZ4"/>
<organism evidence="1">
    <name type="scientific">Alexandrium andersonii</name>
    <dbReference type="NCBI Taxonomy" id="327968"/>
    <lineage>
        <taxon>Eukaryota</taxon>
        <taxon>Sar</taxon>
        <taxon>Alveolata</taxon>
        <taxon>Dinophyceae</taxon>
        <taxon>Gonyaulacales</taxon>
        <taxon>Pyrocystaceae</taxon>
        <taxon>Alexandrium</taxon>
    </lineage>
</organism>
<gene>
    <name evidence="1" type="ORF">AAND1436_LOCUS27151</name>
</gene>